<keyword evidence="8 12" id="KW-0067">ATP-binding</keyword>
<feature type="binding site" evidence="12">
    <location>
        <begin position="39"/>
        <end position="43"/>
    </location>
    <ligand>
        <name>substrate</name>
    </ligand>
</feature>
<dbReference type="EC" id="2.7.1.15" evidence="2 12"/>
<sequence>MSSFTVLGSLNYDLVTITERIPKGGETFQSEAFETHIGGKGLNQCVSISKLTTSKQGRAIFPKGVQVKLAGSIGSDGFGTEILNYLSQFSINLDNLQVLQGVKTGVAVILIEKSTGENRIMITPGANGYSGNLDLEKIFPLSESNLNHFVVLQNEIPNVPDSISWLAANRPGHNIVYNPSPIYDYSAGCLSNVDVLVVNEGEAVALLKSLLQNDTKSYSHWFSKYKEDKIEPHWFIDVARYLNRMIRSSNLGLVVVTLGPYGAVYSHQTSTAGVLPSKKIANIVDTTGAGDTFLGGLISFLATKLETCDDLKEEDITEALEFAILASSIAIQKVGASESMPFYDEVGKSQTDGA</sequence>
<dbReference type="SUPFAM" id="SSF53613">
    <property type="entry name" value="Ribokinase-like"/>
    <property type="match status" value="1"/>
</dbReference>
<feature type="binding site" evidence="12">
    <location>
        <position position="339"/>
    </location>
    <ligand>
        <name>K(+)</name>
        <dbReference type="ChEBI" id="CHEBI:29103"/>
    </ligand>
</feature>
<reference evidence="14" key="2">
    <citation type="submission" date="2021-01" db="EMBL/GenBank/DDBJ databases">
        <authorList>
            <person name="Schikora-Tamarit M.A."/>
        </authorList>
    </citation>
    <scope>NUCLEOTIDE SEQUENCE</scope>
    <source>
        <strain evidence="14">CBS2887</strain>
    </source>
</reference>
<feature type="binding site" evidence="12">
    <location>
        <begin position="290"/>
        <end position="291"/>
    </location>
    <ligand>
        <name>ATP</name>
        <dbReference type="ChEBI" id="CHEBI:30616"/>
    </ligand>
</feature>
<reference evidence="14" key="1">
    <citation type="journal article" date="2021" name="Open Biol.">
        <title>Shared evolutionary footprints suggest mitochondrial oxidative damage underlies multiple complex I losses in fungi.</title>
        <authorList>
            <person name="Schikora-Tamarit M.A."/>
            <person name="Marcet-Houben M."/>
            <person name="Nosek J."/>
            <person name="Gabaldon T."/>
        </authorList>
    </citation>
    <scope>NUCLEOTIDE SEQUENCE</scope>
    <source>
        <strain evidence="14">CBS2887</strain>
    </source>
</reference>
<keyword evidence="15" id="KW-1185">Reference proteome</keyword>
<feature type="binding site" evidence="12">
    <location>
        <begin position="257"/>
        <end position="262"/>
    </location>
    <ligand>
        <name>ATP</name>
        <dbReference type="ChEBI" id="CHEBI:30616"/>
    </ligand>
</feature>
<feature type="binding site" evidence="12">
    <location>
        <position position="199"/>
    </location>
    <ligand>
        <name>ATP</name>
        <dbReference type="ChEBI" id="CHEBI:30616"/>
    </ligand>
</feature>
<organism evidence="14 15">
    <name type="scientific">Wickerhamomyces pijperi</name>
    <name type="common">Yeast</name>
    <name type="synonym">Pichia pijperi</name>
    <dbReference type="NCBI Taxonomy" id="599730"/>
    <lineage>
        <taxon>Eukaryota</taxon>
        <taxon>Fungi</taxon>
        <taxon>Dikarya</taxon>
        <taxon>Ascomycota</taxon>
        <taxon>Saccharomycotina</taxon>
        <taxon>Saccharomycetes</taxon>
        <taxon>Phaffomycetales</taxon>
        <taxon>Wickerhamomycetaceae</taxon>
        <taxon>Wickerhamomyces</taxon>
    </lineage>
</organism>
<feature type="binding site" evidence="12">
    <location>
        <position position="285"/>
    </location>
    <ligand>
        <name>K(+)</name>
        <dbReference type="ChEBI" id="CHEBI:29103"/>
    </ligand>
</feature>
<comment type="catalytic activity">
    <reaction evidence="12">
        <text>D-ribose + ATP = D-ribose 5-phosphate + ADP + H(+)</text>
        <dbReference type="Rhea" id="RHEA:13697"/>
        <dbReference type="ChEBI" id="CHEBI:15378"/>
        <dbReference type="ChEBI" id="CHEBI:30616"/>
        <dbReference type="ChEBI" id="CHEBI:47013"/>
        <dbReference type="ChEBI" id="CHEBI:78346"/>
        <dbReference type="ChEBI" id="CHEBI:456216"/>
        <dbReference type="EC" id="2.7.1.15"/>
    </reaction>
</comment>
<dbReference type="GO" id="GO:0005634">
    <property type="term" value="C:nucleus"/>
    <property type="evidence" value="ECO:0007669"/>
    <property type="project" value="UniProtKB-SubCell"/>
</dbReference>
<evidence type="ECO:0000313" key="14">
    <source>
        <dbReference type="EMBL" id="KAH3681175.1"/>
    </source>
</evidence>
<dbReference type="AlphaFoldDB" id="A0A9P8Q0W4"/>
<comment type="activity regulation">
    <text evidence="12">Activated by a monovalent cation that binds near, but not in, the active site. The most likely occupant of the site in vivo is potassium. Ion binding induces a conformational change that may alter substrate affinity.</text>
</comment>
<feature type="binding site" evidence="12">
    <location>
        <position position="333"/>
    </location>
    <ligand>
        <name>K(+)</name>
        <dbReference type="ChEBI" id="CHEBI:29103"/>
    </ligand>
</feature>
<comment type="function">
    <text evidence="12">Catalyzes the phosphorylation of ribose at O-5 in a reaction requiring ATP and magnesium. The resulting D-ribose-5-phosphate can then be used either for sythesis of nucleotides, histidine, and tryptophan, or as a component of the pentose phosphate pathway.</text>
</comment>
<feature type="active site" description="Proton acceptor" evidence="12">
    <location>
        <position position="291"/>
    </location>
</feature>
<evidence type="ECO:0000256" key="7">
    <source>
        <dbReference type="ARBA" id="ARBA00022777"/>
    </source>
</evidence>
<dbReference type="InterPro" id="IPR029056">
    <property type="entry name" value="Ribokinase-like"/>
</dbReference>
<dbReference type="PANTHER" id="PTHR10584">
    <property type="entry name" value="SUGAR KINASE"/>
    <property type="match status" value="1"/>
</dbReference>
<feature type="binding site" evidence="12">
    <location>
        <begin position="11"/>
        <end position="13"/>
    </location>
    <ligand>
        <name>substrate</name>
    </ligand>
</feature>
<evidence type="ECO:0000256" key="6">
    <source>
        <dbReference type="ARBA" id="ARBA00022741"/>
    </source>
</evidence>
<feature type="binding site" evidence="12">
    <location>
        <position position="155"/>
    </location>
    <ligand>
        <name>substrate</name>
    </ligand>
</feature>
<dbReference type="GO" id="GO:0005737">
    <property type="term" value="C:cytoplasm"/>
    <property type="evidence" value="ECO:0007669"/>
    <property type="project" value="UniProtKB-SubCell"/>
</dbReference>
<dbReference type="Pfam" id="PF00294">
    <property type="entry name" value="PfkB"/>
    <property type="match status" value="1"/>
</dbReference>
<evidence type="ECO:0000256" key="5">
    <source>
        <dbReference type="ARBA" id="ARBA00022723"/>
    </source>
</evidence>
<dbReference type="PROSITE" id="PS00584">
    <property type="entry name" value="PFKB_KINASES_2"/>
    <property type="match status" value="1"/>
</dbReference>
<dbReference type="GO" id="GO:0046872">
    <property type="term" value="F:metal ion binding"/>
    <property type="evidence" value="ECO:0007669"/>
    <property type="project" value="UniProtKB-KW"/>
</dbReference>
<comment type="subcellular location">
    <subcellularLocation>
        <location evidence="12">Cytoplasm</location>
    </subcellularLocation>
    <subcellularLocation>
        <location evidence="12">Nucleus</location>
    </subcellularLocation>
</comment>
<dbReference type="GO" id="GO:0004747">
    <property type="term" value="F:ribokinase activity"/>
    <property type="evidence" value="ECO:0007669"/>
    <property type="project" value="UniProtKB-UniRule"/>
</dbReference>
<proteinExistence type="inferred from homology"/>
<dbReference type="GO" id="GO:0005524">
    <property type="term" value="F:ATP binding"/>
    <property type="evidence" value="ECO:0007669"/>
    <property type="project" value="UniProtKB-UniRule"/>
</dbReference>
<evidence type="ECO:0000256" key="9">
    <source>
        <dbReference type="ARBA" id="ARBA00022842"/>
    </source>
</evidence>
<dbReference type="InterPro" id="IPR002139">
    <property type="entry name" value="Ribo/fructo_kinase"/>
</dbReference>
<evidence type="ECO:0000259" key="13">
    <source>
        <dbReference type="Pfam" id="PF00294"/>
    </source>
</evidence>
<dbReference type="PANTHER" id="PTHR10584:SF166">
    <property type="entry name" value="RIBOKINASE"/>
    <property type="match status" value="1"/>
</dbReference>
<accession>A0A9P8Q0W4</accession>
<keyword evidence="11 12" id="KW-0119">Carbohydrate metabolism</keyword>
<evidence type="ECO:0000256" key="10">
    <source>
        <dbReference type="ARBA" id="ARBA00022958"/>
    </source>
</evidence>
<evidence type="ECO:0000256" key="2">
    <source>
        <dbReference type="ARBA" id="ARBA00012035"/>
    </source>
</evidence>
<evidence type="ECO:0000256" key="12">
    <source>
        <dbReference type="HAMAP-Rule" id="MF_03215"/>
    </source>
</evidence>
<evidence type="ECO:0000256" key="11">
    <source>
        <dbReference type="ARBA" id="ARBA00023277"/>
    </source>
</evidence>
<dbReference type="EMBL" id="JAEUBG010004553">
    <property type="protein sequence ID" value="KAH3681175.1"/>
    <property type="molecule type" value="Genomic_DNA"/>
</dbReference>
<comment type="subunit">
    <text evidence="12">Homodimer.</text>
</comment>
<evidence type="ECO:0000256" key="4">
    <source>
        <dbReference type="ARBA" id="ARBA00022679"/>
    </source>
</evidence>
<comment type="similarity">
    <text evidence="12">Belongs to the carbohydrate kinase PfkB family. Ribokinase subfamily.</text>
</comment>
<comment type="caution">
    <text evidence="12">Lacks conserved residue(s) required for the propagation of feature annotation.</text>
</comment>
<evidence type="ECO:0000313" key="15">
    <source>
        <dbReference type="Proteomes" id="UP000774326"/>
    </source>
</evidence>
<protein>
    <recommendedName>
        <fullName evidence="3 12">Ribokinase</fullName>
        <shortName evidence="12">RK</shortName>
        <ecNumber evidence="2 12">2.7.1.15</ecNumber>
    </recommendedName>
</protein>
<keyword evidence="6 12" id="KW-0547">Nucleotide-binding</keyword>
<dbReference type="GO" id="GO:0019303">
    <property type="term" value="P:D-ribose catabolic process"/>
    <property type="evidence" value="ECO:0007669"/>
    <property type="project" value="UniProtKB-UniRule"/>
</dbReference>
<feature type="domain" description="Carbohydrate kinase PfkB" evidence="13">
    <location>
        <begin position="3"/>
        <end position="341"/>
    </location>
</feature>
<gene>
    <name evidence="12" type="primary">RBK1</name>
    <name evidence="14" type="ORF">WICPIJ_007870</name>
</gene>
<evidence type="ECO:0000256" key="3">
    <source>
        <dbReference type="ARBA" id="ARBA00016943"/>
    </source>
</evidence>
<keyword evidence="12" id="KW-0539">Nucleus</keyword>
<dbReference type="InterPro" id="IPR011877">
    <property type="entry name" value="Ribokinase"/>
</dbReference>
<keyword evidence="12" id="KW-0963">Cytoplasm</keyword>
<dbReference type="InterPro" id="IPR002173">
    <property type="entry name" value="Carboh/pur_kinase_PfkB_CS"/>
</dbReference>
<comment type="pathway">
    <text evidence="12">Carbohydrate metabolism; D-ribose degradation; D-ribose 5-phosphate from beta-D-ribopyranose: step 2/2.</text>
</comment>
<dbReference type="OrthoDB" id="415590at2759"/>
<comment type="cofactor">
    <cofactor evidence="12">
        <name>Mg(2+)</name>
        <dbReference type="ChEBI" id="CHEBI:18420"/>
    </cofactor>
    <text evidence="12">Requires a divalent cation, most likely magnesium in vivo, as an electrophilic catalyst to aid phosphoryl group transfer. It is the chelate of the metal and the nucleotide that is the actual substrate.</text>
</comment>
<keyword evidence="7 12" id="KW-0418">Kinase</keyword>
<keyword evidence="5 12" id="KW-0479">Metal-binding</keyword>
<evidence type="ECO:0000256" key="8">
    <source>
        <dbReference type="ARBA" id="ARBA00022840"/>
    </source>
</evidence>
<name>A0A9P8Q0W4_WICPI</name>
<feature type="binding site" evidence="12">
    <location>
        <position position="291"/>
    </location>
    <ligand>
        <name>substrate</name>
    </ligand>
</feature>
<dbReference type="InterPro" id="IPR011611">
    <property type="entry name" value="PfkB_dom"/>
</dbReference>
<dbReference type="HAMAP" id="MF_01987">
    <property type="entry name" value="Ribokinase"/>
    <property type="match status" value="1"/>
</dbReference>
<comment type="similarity">
    <text evidence="1">Belongs to the carbohydrate kinase pfkB family.</text>
</comment>
<keyword evidence="10 12" id="KW-0630">Potassium</keyword>
<dbReference type="PRINTS" id="PR00990">
    <property type="entry name" value="RIBOKINASE"/>
</dbReference>
<dbReference type="Proteomes" id="UP000774326">
    <property type="component" value="Unassembled WGS sequence"/>
</dbReference>
<feature type="binding site" evidence="12">
    <location>
        <position position="335"/>
    </location>
    <ligand>
        <name>K(+)</name>
        <dbReference type="ChEBI" id="CHEBI:29103"/>
    </ligand>
</feature>
<evidence type="ECO:0000256" key="1">
    <source>
        <dbReference type="ARBA" id="ARBA00005380"/>
    </source>
</evidence>
<comment type="caution">
    <text evidence="14">The sequence shown here is derived from an EMBL/GenBank/DDBJ whole genome shotgun (WGS) entry which is preliminary data.</text>
</comment>
<feature type="binding site" evidence="12">
    <location>
        <position position="330"/>
    </location>
    <ligand>
        <name>K(+)</name>
        <dbReference type="ChEBI" id="CHEBI:29103"/>
    </ligand>
</feature>
<dbReference type="CDD" id="cd01174">
    <property type="entry name" value="ribokinase"/>
    <property type="match status" value="1"/>
</dbReference>
<dbReference type="Gene3D" id="3.40.1190.20">
    <property type="match status" value="1"/>
</dbReference>
<keyword evidence="4 12" id="KW-0808">Transferase</keyword>
<feature type="binding site" evidence="12">
    <location>
        <position position="287"/>
    </location>
    <ligand>
        <name>K(+)</name>
        <dbReference type="ChEBI" id="CHEBI:29103"/>
    </ligand>
</feature>
<keyword evidence="9 12" id="KW-0460">Magnesium</keyword>